<evidence type="ECO:0000256" key="1">
    <source>
        <dbReference type="SAM" id="MobiDB-lite"/>
    </source>
</evidence>
<name>A0A2T7P0N8_POMCA</name>
<dbReference type="InterPro" id="IPR007110">
    <property type="entry name" value="Ig-like_dom"/>
</dbReference>
<dbReference type="AlphaFoldDB" id="A0A2T7P0N8"/>
<dbReference type="Proteomes" id="UP000245119">
    <property type="component" value="Linkage Group LG7"/>
</dbReference>
<proteinExistence type="predicted"/>
<reference evidence="4 5" key="1">
    <citation type="submission" date="2018-04" db="EMBL/GenBank/DDBJ databases">
        <title>The genome of golden apple snail Pomacea canaliculata provides insight into stress tolerance and invasive adaptation.</title>
        <authorList>
            <person name="Liu C."/>
            <person name="Liu B."/>
            <person name="Ren Y."/>
            <person name="Zhang Y."/>
            <person name="Wang H."/>
            <person name="Li S."/>
            <person name="Jiang F."/>
            <person name="Yin L."/>
            <person name="Zhang G."/>
            <person name="Qian W."/>
            <person name="Fan W."/>
        </authorList>
    </citation>
    <scope>NUCLEOTIDE SEQUENCE [LARGE SCALE GENOMIC DNA]</scope>
    <source>
        <strain evidence="4">SZHN2017</strain>
        <tissue evidence="4">Muscle</tissue>
    </source>
</reference>
<evidence type="ECO:0000313" key="5">
    <source>
        <dbReference type="Proteomes" id="UP000245119"/>
    </source>
</evidence>
<feature type="compositionally biased region" description="Basic and acidic residues" evidence="1">
    <location>
        <begin position="262"/>
        <end position="272"/>
    </location>
</feature>
<evidence type="ECO:0000256" key="2">
    <source>
        <dbReference type="SAM" id="Phobius"/>
    </source>
</evidence>
<dbReference type="EMBL" id="PZQS01000007">
    <property type="protein sequence ID" value="PVD26990.1"/>
    <property type="molecule type" value="Genomic_DNA"/>
</dbReference>
<keyword evidence="2" id="KW-0812">Transmembrane</keyword>
<dbReference type="OrthoDB" id="6213366at2759"/>
<feature type="transmembrane region" description="Helical" evidence="2">
    <location>
        <begin position="146"/>
        <end position="172"/>
    </location>
</feature>
<organism evidence="4 5">
    <name type="scientific">Pomacea canaliculata</name>
    <name type="common">Golden apple snail</name>
    <dbReference type="NCBI Taxonomy" id="400727"/>
    <lineage>
        <taxon>Eukaryota</taxon>
        <taxon>Metazoa</taxon>
        <taxon>Spiralia</taxon>
        <taxon>Lophotrochozoa</taxon>
        <taxon>Mollusca</taxon>
        <taxon>Gastropoda</taxon>
        <taxon>Caenogastropoda</taxon>
        <taxon>Architaenioglossa</taxon>
        <taxon>Ampullarioidea</taxon>
        <taxon>Ampullariidae</taxon>
        <taxon>Pomacea</taxon>
    </lineage>
</organism>
<feature type="domain" description="Ig-like" evidence="3">
    <location>
        <begin position="17"/>
        <end position="121"/>
    </location>
</feature>
<protein>
    <recommendedName>
        <fullName evidence="3">Ig-like domain-containing protein</fullName>
    </recommendedName>
</protein>
<feature type="region of interest" description="Disordered" evidence="1">
    <location>
        <begin position="231"/>
        <end position="281"/>
    </location>
</feature>
<comment type="caution">
    <text evidence="4">The sequence shown here is derived from an EMBL/GenBank/DDBJ whole genome shotgun (WGS) entry which is preliminary data.</text>
</comment>
<sequence>MPNDEILDDHFDAFREPITCDFPSVAPMEEARLTCYFPEDVHRAQKDIVVYRHVLDGSPAEAVLGCWWRNAHLDCSTRQGYVFDDVISDHLTIRVPHATADKTGTYACQVTGYRADEAKICEFILNNDVPDHSSYKGLPIQNNYPILHVVDGTVIGLLVFLLLLIALAMCYLRHRVRIKEVWGRFTKVFKDKELDPLVKHENEAEGSKREPEVPEVVVVCGRRGHAMCGWEGPALSRPDSIVETIETEQDESENNESCANHTEPRLEEKSRDTSGAGKRNG</sequence>
<feature type="compositionally biased region" description="Acidic residues" evidence="1">
    <location>
        <begin position="245"/>
        <end position="254"/>
    </location>
</feature>
<dbReference type="PROSITE" id="PS50835">
    <property type="entry name" value="IG_LIKE"/>
    <property type="match status" value="1"/>
</dbReference>
<keyword evidence="5" id="KW-1185">Reference proteome</keyword>
<evidence type="ECO:0000313" key="4">
    <source>
        <dbReference type="EMBL" id="PVD26990.1"/>
    </source>
</evidence>
<keyword evidence="2" id="KW-0472">Membrane</keyword>
<gene>
    <name evidence="4" type="ORF">C0Q70_12139</name>
</gene>
<keyword evidence="2" id="KW-1133">Transmembrane helix</keyword>
<evidence type="ECO:0000259" key="3">
    <source>
        <dbReference type="PROSITE" id="PS50835"/>
    </source>
</evidence>
<accession>A0A2T7P0N8</accession>